<proteinExistence type="predicted"/>
<evidence type="ECO:0000313" key="1">
    <source>
        <dbReference type="EMBL" id="JAD27939.1"/>
    </source>
</evidence>
<accession>A0A0A8YMR8</accession>
<dbReference type="AlphaFoldDB" id="A0A0A8YMR8"/>
<dbReference type="EMBL" id="GBRH01269956">
    <property type="protein sequence ID" value="JAD27939.1"/>
    <property type="molecule type" value="Transcribed_RNA"/>
</dbReference>
<reference evidence="1" key="1">
    <citation type="submission" date="2014-09" db="EMBL/GenBank/DDBJ databases">
        <authorList>
            <person name="Magalhaes I.L.F."/>
            <person name="Oliveira U."/>
            <person name="Santos F.R."/>
            <person name="Vidigal T.H.D.A."/>
            <person name="Brescovit A.D."/>
            <person name="Santos A.J."/>
        </authorList>
    </citation>
    <scope>NUCLEOTIDE SEQUENCE</scope>
    <source>
        <tissue evidence="1">Shoot tissue taken approximately 20 cm above the soil surface</tissue>
    </source>
</reference>
<reference evidence="1" key="2">
    <citation type="journal article" date="2015" name="Data Brief">
        <title>Shoot transcriptome of the giant reed, Arundo donax.</title>
        <authorList>
            <person name="Barrero R.A."/>
            <person name="Guerrero F.D."/>
            <person name="Moolhuijzen P."/>
            <person name="Goolsby J.A."/>
            <person name="Tidwell J."/>
            <person name="Bellgard S.E."/>
            <person name="Bellgard M.I."/>
        </authorList>
    </citation>
    <scope>NUCLEOTIDE SEQUENCE</scope>
    <source>
        <tissue evidence="1">Shoot tissue taken approximately 20 cm above the soil surface</tissue>
    </source>
</reference>
<sequence>MPLIIYMRNLKHSESYIALIQ</sequence>
<protein>
    <submittedName>
        <fullName evidence="1">Uncharacterized protein</fullName>
    </submittedName>
</protein>
<name>A0A0A8YMR8_ARUDO</name>
<organism evidence="1">
    <name type="scientific">Arundo donax</name>
    <name type="common">Giant reed</name>
    <name type="synonym">Donax arundinaceus</name>
    <dbReference type="NCBI Taxonomy" id="35708"/>
    <lineage>
        <taxon>Eukaryota</taxon>
        <taxon>Viridiplantae</taxon>
        <taxon>Streptophyta</taxon>
        <taxon>Embryophyta</taxon>
        <taxon>Tracheophyta</taxon>
        <taxon>Spermatophyta</taxon>
        <taxon>Magnoliopsida</taxon>
        <taxon>Liliopsida</taxon>
        <taxon>Poales</taxon>
        <taxon>Poaceae</taxon>
        <taxon>PACMAD clade</taxon>
        <taxon>Arundinoideae</taxon>
        <taxon>Arundineae</taxon>
        <taxon>Arundo</taxon>
    </lineage>
</organism>